<keyword evidence="15" id="KW-1185">Reference proteome</keyword>
<sequence length="280" mass="30377">MPSGAASFMIGLRPRQGVGLTAKCCRGAVWRGSGTHGSRAALARARALRHHDARPAQPGGDAPPKPVSYCTGDWAMTQDEEVPEISKHLDRLVLLSDGVFAIAITLSAIEIHPELTAGITLWQAWGPPLLTYFVSFLLIGVVWLMHRRMLAYLRHIDGPGTLLNLLVLSLVALVPVVVRFWITHPEKEGGVLVYAVAFAVLYTCLALSWGYLAFIARLAQGVTREAAMQLLAKQCFVVAAFAAMAMYQLGWMIPAVLFAVAAVPLRWLAWRYGRGGGPAP</sequence>
<keyword evidence="9" id="KW-0406">Ion transport</keyword>
<keyword evidence="6" id="KW-0631">Potassium channel</keyword>
<feature type="transmembrane region" description="Helical" evidence="13">
    <location>
        <begin position="162"/>
        <end position="182"/>
    </location>
</feature>
<keyword evidence="8 13" id="KW-1133">Transmembrane helix</keyword>
<evidence type="ECO:0000256" key="7">
    <source>
        <dbReference type="ARBA" id="ARBA00022958"/>
    </source>
</evidence>
<evidence type="ECO:0000256" key="6">
    <source>
        <dbReference type="ARBA" id="ARBA00022826"/>
    </source>
</evidence>
<organism evidence="14 15">
    <name type="scientific">Dyella solisilvae</name>
    <dbReference type="NCBI Taxonomy" id="1920168"/>
    <lineage>
        <taxon>Bacteria</taxon>
        <taxon>Pseudomonadati</taxon>
        <taxon>Pseudomonadota</taxon>
        <taxon>Gammaproteobacteria</taxon>
        <taxon>Lysobacterales</taxon>
        <taxon>Rhodanobacteraceae</taxon>
        <taxon>Dyella</taxon>
    </lineage>
</organism>
<reference evidence="14 15" key="1">
    <citation type="submission" date="2018-07" db="EMBL/GenBank/DDBJ databases">
        <title>Dyella solisilvae sp. nov., isolated from the pine and broad-leaved mixed forest soil.</title>
        <authorList>
            <person name="Gao Z."/>
            <person name="Qiu L."/>
        </authorList>
    </citation>
    <scope>NUCLEOTIDE SEQUENCE [LARGE SCALE GENOMIC DNA]</scope>
    <source>
        <strain evidence="14 15">DHG54</strain>
    </source>
</reference>
<feature type="transmembrane region" description="Helical" evidence="13">
    <location>
        <begin position="194"/>
        <end position="214"/>
    </location>
</feature>
<dbReference type="PANTHER" id="PTHR31462:SF5">
    <property type="entry name" value="ENDOSOMAL_LYSOSOMAL PROTON CHANNEL TMEM175"/>
    <property type="match status" value="1"/>
</dbReference>
<evidence type="ECO:0000256" key="8">
    <source>
        <dbReference type="ARBA" id="ARBA00022989"/>
    </source>
</evidence>
<evidence type="ECO:0000256" key="3">
    <source>
        <dbReference type="ARBA" id="ARBA00022448"/>
    </source>
</evidence>
<comment type="subcellular location">
    <subcellularLocation>
        <location evidence="1">Membrane</location>
        <topology evidence="1">Multi-pass membrane protein</topology>
    </subcellularLocation>
</comment>
<feature type="transmembrane region" description="Helical" evidence="13">
    <location>
        <begin position="129"/>
        <end position="150"/>
    </location>
</feature>
<evidence type="ECO:0000256" key="10">
    <source>
        <dbReference type="ARBA" id="ARBA00023136"/>
    </source>
</evidence>
<proteinExistence type="inferred from homology"/>
<dbReference type="Proteomes" id="UP000254711">
    <property type="component" value="Unassembled WGS sequence"/>
</dbReference>
<evidence type="ECO:0000256" key="5">
    <source>
        <dbReference type="ARBA" id="ARBA00022692"/>
    </source>
</evidence>
<evidence type="ECO:0000313" key="15">
    <source>
        <dbReference type="Proteomes" id="UP000254711"/>
    </source>
</evidence>
<evidence type="ECO:0000256" key="1">
    <source>
        <dbReference type="ARBA" id="ARBA00004141"/>
    </source>
</evidence>
<dbReference type="EMBL" id="QQSY01000001">
    <property type="protein sequence ID" value="RDJ00518.1"/>
    <property type="molecule type" value="Genomic_DNA"/>
</dbReference>
<comment type="similarity">
    <text evidence="2">Belongs to the TMEM175 family.</text>
</comment>
<dbReference type="GO" id="GO:0005267">
    <property type="term" value="F:potassium channel activity"/>
    <property type="evidence" value="ECO:0007669"/>
    <property type="project" value="UniProtKB-KW"/>
</dbReference>
<keyword evidence="3" id="KW-0813">Transport</keyword>
<comment type="catalytic activity">
    <reaction evidence="12">
        <text>K(+)(in) = K(+)(out)</text>
        <dbReference type="Rhea" id="RHEA:29463"/>
        <dbReference type="ChEBI" id="CHEBI:29103"/>
    </reaction>
</comment>
<protein>
    <submittedName>
        <fullName evidence="14">DUF1211 domain-containing protein</fullName>
    </submittedName>
</protein>
<dbReference type="PANTHER" id="PTHR31462">
    <property type="entry name" value="ENDOSOMAL/LYSOSOMAL POTASSIUM CHANNEL TMEM175"/>
    <property type="match status" value="1"/>
</dbReference>
<dbReference type="GO" id="GO:0015252">
    <property type="term" value="F:proton channel activity"/>
    <property type="evidence" value="ECO:0007669"/>
    <property type="project" value="InterPro"/>
</dbReference>
<evidence type="ECO:0000256" key="4">
    <source>
        <dbReference type="ARBA" id="ARBA00022538"/>
    </source>
</evidence>
<evidence type="ECO:0000256" key="12">
    <source>
        <dbReference type="ARBA" id="ARBA00034430"/>
    </source>
</evidence>
<accession>A0A370KDK6</accession>
<dbReference type="Pfam" id="PF06736">
    <property type="entry name" value="TMEM175"/>
    <property type="match status" value="1"/>
</dbReference>
<keyword evidence="5 13" id="KW-0812">Transmembrane</keyword>
<evidence type="ECO:0000256" key="13">
    <source>
        <dbReference type="SAM" id="Phobius"/>
    </source>
</evidence>
<dbReference type="InterPro" id="IPR010617">
    <property type="entry name" value="TMEM175-like"/>
</dbReference>
<evidence type="ECO:0000256" key="2">
    <source>
        <dbReference type="ARBA" id="ARBA00006920"/>
    </source>
</evidence>
<dbReference type="GO" id="GO:0016020">
    <property type="term" value="C:membrane"/>
    <property type="evidence" value="ECO:0007669"/>
    <property type="project" value="UniProtKB-SubCell"/>
</dbReference>
<keyword evidence="11" id="KW-0407">Ion channel</keyword>
<name>A0A370KDK6_9GAMM</name>
<evidence type="ECO:0000313" key="14">
    <source>
        <dbReference type="EMBL" id="RDJ00518.1"/>
    </source>
</evidence>
<evidence type="ECO:0000256" key="11">
    <source>
        <dbReference type="ARBA" id="ARBA00023303"/>
    </source>
</evidence>
<evidence type="ECO:0000256" key="9">
    <source>
        <dbReference type="ARBA" id="ARBA00023065"/>
    </source>
</evidence>
<gene>
    <name evidence="14" type="ORF">DVT68_06930</name>
</gene>
<comment type="caution">
    <text evidence="14">The sequence shown here is derived from an EMBL/GenBank/DDBJ whole genome shotgun (WGS) entry which is preliminary data.</text>
</comment>
<keyword evidence="4" id="KW-0633">Potassium transport</keyword>
<keyword evidence="7" id="KW-0630">Potassium</keyword>
<dbReference type="AlphaFoldDB" id="A0A370KDK6"/>
<keyword evidence="10 13" id="KW-0472">Membrane</keyword>